<dbReference type="GO" id="GO:0000166">
    <property type="term" value="F:nucleotide binding"/>
    <property type="evidence" value="ECO:0007669"/>
    <property type="project" value="UniProtKB-KW"/>
</dbReference>
<feature type="domain" description="Calcineurin-like phosphoesterase" evidence="3">
    <location>
        <begin position="1"/>
        <end position="247"/>
    </location>
</feature>
<reference evidence="5 6" key="1">
    <citation type="submission" date="2016-10" db="EMBL/GenBank/DDBJ databases">
        <title>Rhodobacter sp. LPB0142, isolated from sea water.</title>
        <authorList>
            <person name="Kim E."/>
            <person name="Yi H."/>
        </authorList>
    </citation>
    <scope>NUCLEOTIDE SEQUENCE [LARGE SCALE GENOMIC DNA]</scope>
    <source>
        <strain evidence="5 6">LPB0142</strain>
    </source>
</reference>
<dbReference type="InterPro" id="IPR008334">
    <property type="entry name" value="5'-Nucleotdase_C"/>
</dbReference>
<dbReference type="InterPro" id="IPR029052">
    <property type="entry name" value="Metallo-depent_PP-like"/>
</dbReference>
<dbReference type="GO" id="GO:0016787">
    <property type="term" value="F:hydrolase activity"/>
    <property type="evidence" value="ECO:0007669"/>
    <property type="project" value="UniProtKB-KW"/>
</dbReference>
<dbReference type="Pfam" id="PF02872">
    <property type="entry name" value="5_nucleotid_C"/>
    <property type="match status" value="1"/>
</dbReference>
<evidence type="ECO:0000259" key="4">
    <source>
        <dbReference type="Pfam" id="PF02872"/>
    </source>
</evidence>
<dbReference type="PANTHER" id="PTHR11575:SF6">
    <property type="entry name" value="2',3'-CYCLIC-NUCLEOTIDE 2'-PHOSPHODIESTERASE_3'-NUCLEOTIDASE"/>
    <property type="match status" value="1"/>
</dbReference>
<dbReference type="SUPFAM" id="SSF56300">
    <property type="entry name" value="Metallo-dependent phosphatases"/>
    <property type="match status" value="1"/>
</dbReference>
<gene>
    <name evidence="5" type="ORF">LPB142_14785</name>
</gene>
<organism evidence="5 6">
    <name type="scientific">Rhodobacter xanthinilyticus</name>
    <dbReference type="NCBI Taxonomy" id="1850250"/>
    <lineage>
        <taxon>Bacteria</taxon>
        <taxon>Pseudomonadati</taxon>
        <taxon>Pseudomonadota</taxon>
        <taxon>Alphaproteobacteria</taxon>
        <taxon>Rhodobacterales</taxon>
        <taxon>Rhodobacter group</taxon>
        <taxon>Rhodobacter</taxon>
    </lineage>
</organism>
<keyword evidence="1" id="KW-0732">Signal</keyword>
<dbReference type="PANTHER" id="PTHR11575">
    <property type="entry name" value="5'-NUCLEOTIDASE-RELATED"/>
    <property type="match status" value="1"/>
</dbReference>
<dbReference type="Proteomes" id="UP000176562">
    <property type="component" value="Chromosome"/>
</dbReference>
<dbReference type="STRING" id="1850250.LPB142_14785"/>
<dbReference type="KEGG" id="rhp:LPB142_14785"/>
<comment type="similarity">
    <text evidence="2">Belongs to the 5'-nucleotidase family.</text>
</comment>
<dbReference type="Gene3D" id="3.90.780.10">
    <property type="entry name" value="5'-Nucleotidase, C-terminal domain"/>
    <property type="match status" value="1"/>
</dbReference>
<name>A0A1D9MH58_9RHOB</name>
<dbReference type="Gene3D" id="3.60.21.10">
    <property type="match status" value="1"/>
</dbReference>
<evidence type="ECO:0000256" key="1">
    <source>
        <dbReference type="ARBA" id="ARBA00022729"/>
    </source>
</evidence>
<dbReference type="NCBIfam" id="NF006938">
    <property type="entry name" value="PRK09420.1"/>
    <property type="match status" value="1"/>
</dbReference>
<protein>
    <recommendedName>
        <fullName evidence="7">2',3'-cyclic-nucleotide 2'-phosphodiesterase</fullName>
    </recommendedName>
</protein>
<evidence type="ECO:0000313" key="6">
    <source>
        <dbReference type="Proteomes" id="UP000176562"/>
    </source>
</evidence>
<dbReference type="InterPro" id="IPR006179">
    <property type="entry name" value="5_nucleotidase/apyrase"/>
</dbReference>
<feature type="domain" description="5'-Nucleotidase C-terminal" evidence="4">
    <location>
        <begin position="348"/>
        <end position="540"/>
    </location>
</feature>
<dbReference type="GO" id="GO:0009166">
    <property type="term" value="P:nucleotide catabolic process"/>
    <property type="evidence" value="ECO:0007669"/>
    <property type="project" value="InterPro"/>
</dbReference>
<proteinExistence type="inferred from homology"/>
<dbReference type="InterPro" id="IPR036907">
    <property type="entry name" value="5'-Nucleotdase_C_sf"/>
</dbReference>
<dbReference type="InterPro" id="IPR004843">
    <property type="entry name" value="Calcineurin-like_PHP"/>
</dbReference>
<accession>A0A1D9MH58</accession>
<dbReference type="GO" id="GO:0030288">
    <property type="term" value="C:outer membrane-bounded periplasmic space"/>
    <property type="evidence" value="ECO:0007669"/>
    <property type="project" value="TreeGrafter"/>
</dbReference>
<evidence type="ECO:0008006" key="7">
    <source>
        <dbReference type="Google" id="ProtNLM"/>
    </source>
</evidence>
<keyword evidence="2" id="KW-0547">Nucleotide-binding</keyword>
<dbReference type="AlphaFoldDB" id="A0A1D9MH58"/>
<evidence type="ECO:0000313" key="5">
    <source>
        <dbReference type="EMBL" id="AOZ71099.1"/>
    </source>
</evidence>
<keyword evidence="6" id="KW-1185">Reference proteome</keyword>
<dbReference type="SUPFAM" id="SSF55816">
    <property type="entry name" value="5'-nucleotidase (syn. UDP-sugar hydrolase), C-terminal domain"/>
    <property type="match status" value="1"/>
</dbReference>
<evidence type="ECO:0000259" key="3">
    <source>
        <dbReference type="Pfam" id="PF00149"/>
    </source>
</evidence>
<evidence type="ECO:0000256" key="2">
    <source>
        <dbReference type="RuleBase" id="RU362119"/>
    </source>
</evidence>
<dbReference type="EMBL" id="CP017781">
    <property type="protein sequence ID" value="AOZ71099.1"/>
    <property type="molecule type" value="Genomic_DNA"/>
</dbReference>
<keyword evidence="2" id="KW-0378">Hydrolase</keyword>
<sequence>MRLLETTDLHGHIQGYDYAANAPSASVGLARLAGLIAQARAEVEASLLFDNGDFLQGTPMMQYWAQVRGLGPGEIHPMIAAMNAVGYDAATPGNHDFNFGLGFLRRALAGARFPLVCANAVRRVGATPAEDETLLPPWTILERELTDSHGARRKLRIGVIGCLPAQFVEWDRIHLEGQLEARGLLAAARAHLPALRAQKPDLVIALAHTGIAAALPLPELDCDNENLALPLARIEGIDVLLCGHNHLCFPGPDIAEGGGIDPVRGTLAGKPAMIPGRWGSHLGVMDLTLEEGPAGWRIRDFRTELRAISRRPAPGCPAAPLVAEDTGILALNAEAHRETLRYTKRAIGTLTAPLHSFFSQIAPDAALSLVAEAQAAHVRARLIGRPQAELPLLSAVSPFKCGGRGGPDHYLELPPGPLTIRHITDLYAFPNVVSALELTGAELRDWLERAAGMFRRITPGRADQQLLNLDFPCYNFDVIAGLTYEIDLTQPARFSPTDGRLRNGSARRIRDLRFQGAPLDPQARFILATNSYRSAGAGHFIRPQRPALNLGPAETSFDALITHLSATSPVPRTPPRPIWRFAPMPGTSVLFRTSPRAAPFLGEIDAYRHETLGLDTQGFLRIRLHL</sequence>
<dbReference type="PRINTS" id="PR01607">
    <property type="entry name" value="APYRASEFAMLY"/>
</dbReference>
<dbReference type="Pfam" id="PF00149">
    <property type="entry name" value="Metallophos"/>
    <property type="match status" value="1"/>
</dbReference>